<dbReference type="AlphaFoldDB" id="B4D982"/>
<comment type="caution">
    <text evidence="1">The sequence shown here is derived from an EMBL/GenBank/DDBJ whole genome shotgun (WGS) entry which is preliminary data.</text>
</comment>
<organism evidence="1 2">
    <name type="scientific">Chthoniobacter flavus Ellin428</name>
    <dbReference type="NCBI Taxonomy" id="497964"/>
    <lineage>
        <taxon>Bacteria</taxon>
        <taxon>Pseudomonadati</taxon>
        <taxon>Verrucomicrobiota</taxon>
        <taxon>Spartobacteria</taxon>
        <taxon>Chthoniobacterales</taxon>
        <taxon>Chthoniobacteraceae</taxon>
        <taxon>Chthoniobacter</taxon>
    </lineage>
</organism>
<dbReference type="RefSeq" id="WP_006982793.1">
    <property type="nucleotide sequence ID" value="NZ_ABVL01000025.1"/>
</dbReference>
<dbReference type="InParanoid" id="B4D982"/>
<name>B4D982_9BACT</name>
<sequence>MTRFGNLLGPPAVQDDVGFDLLSVRVDKTAGNRVTAKVTTVLAPLARPLDVLSIGRGHVLVLEYTRPTDFKNKIGWLPGRVLELAPVEPAKDAKGG</sequence>
<evidence type="ECO:0000313" key="2">
    <source>
        <dbReference type="Proteomes" id="UP000005824"/>
    </source>
</evidence>
<dbReference type="Proteomes" id="UP000005824">
    <property type="component" value="Unassembled WGS sequence"/>
</dbReference>
<evidence type="ECO:0000313" key="1">
    <source>
        <dbReference type="EMBL" id="EDY16985.1"/>
    </source>
</evidence>
<accession>B4D982</accession>
<gene>
    <name evidence="1" type="ORF">CfE428DRAFT_5472</name>
</gene>
<proteinExistence type="predicted"/>
<reference evidence="1 2" key="1">
    <citation type="journal article" date="2011" name="J. Bacteriol.">
        <title>Genome sequence of Chthoniobacter flavus Ellin428, an aerobic heterotrophic soil bacterium.</title>
        <authorList>
            <person name="Kant R."/>
            <person name="van Passel M.W."/>
            <person name="Palva A."/>
            <person name="Lucas S."/>
            <person name="Lapidus A."/>
            <person name="Glavina Del Rio T."/>
            <person name="Dalin E."/>
            <person name="Tice H."/>
            <person name="Bruce D."/>
            <person name="Goodwin L."/>
            <person name="Pitluck S."/>
            <person name="Larimer F.W."/>
            <person name="Land M.L."/>
            <person name="Hauser L."/>
            <person name="Sangwan P."/>
            <person name="de Vos W.M."/>
            <person name="Janssen P.H."/>
            <person name="Smidt H."/>
        </authorList>
    </citation>
    <scope>NUCLEOTIDE SEQUENCE [LARGE SCALE GENOMIC DNA]</scope>
    <source>
        <strain evidence="1 2">Ellin428</strain>
    </source>
</reference>
<protein>
    <submittedName>
        <fullName evidence="1">Uncharacterized protein</fullName>
    </submittedName>
</protein>
<keyword evidence="2" id="KW-1185">Reference proteome</keyword>
<dbReference type="STRING" id="497964.CfE428DRAFT_5472"/>
<dbReference type="EMBL" id="ABVL01000025">
    <property type="protein sequence ID" value="EDY16985.1"/>
    <property type="molecule type" value="Genomic_DNA"/>
</dbReference>